<evidence type="ECO:0000313" key="2">
    <source>
        <dbReference type="Proteomes" id="UP000236311"/>
    </source>
</evidence>
<keyword evidence="2" id="KW-1185">Reference proteome</keyword>
<protein>
    <submittedName>
        <fullName evidence="1">Uncharacterized protein</fullName>
    </submittedName>
</protein>
<reference evidence="1 2" key="1">
    <citation type="submission" date="2018-01" db="EMBL/GenBank/DDBJ databases">
        <authorList>
            <person name="Gaut B.S."/>
            <person name="Morton B.R."/>
            <person name="Clegg M.T."/>
            <person name="Duvall M.R."/>
        </authorList>
    </citation>
    <scope>NUCLEOTIDE SEQUENCE [LARGE SCALE GENOMIC DNA]</scope>
    <source>
        <strain evidence="1">GP69</strain>
    </source>
</reference>
<organism evidence="1 2">
    <name type="scientific">Acetatifactor muris</name>
    <dbReference type="NCBI Taxonomy" id="879566"/>
    <lineage>
        <taxon>Bacteria</taxon>
        <taxon>Bacillati</taxon>
        <taxon>Bacillota</taxon>
        <taxon>Clostridia</taxon>
        <taxon>Lachnospirales</taxon>
        <taxon>Lachnospiraceae</taxon>
        <taxon>Acetatifactor</taxon>
    </lineage>
</organism>
<sequence>MKLKVNKTIENNIITVDISVAELGTATSTEIEEAQVLTDFPRSVRFSDITFKENMKIDDTTGDPVVTSDPVDSTNVEEVQIENLINKEYAINQDMNIVMTFDVTKIPSSALNNVFDTVEKLGKAYAELFSVKVKEEIGKKLTELRSLNTKFEGETEVVL</sequence>
<dbReference type="OrthoDB" id="2052914at2"/>
<evidence type="ECO:0000313" key="1">
    <source>
        <dbReference type="EMBL" id="SOY32769.1"/>
    </source>
</evidence>
<gene>
    <name evidence="1" type="ORF">AMURIS_05535</name>
</gene>
<dbReference type="Proteomes" id="UP000236311">
    <property type="component" value="Unassembled WGS sequence"/>
</dbReference>
<name>A0A2K4ZQL9_9FIRM</name>
<accession>A0A2K4ZQL9</accession>
<dbReference type="RefSeq" id="WP_103242684.1">
    <property type="nucleotide sequence ID" value="NZ_JANJZD010000069.1"/>
</dbReference>
<dbReference type="AlphaFoldDB" id="A0A2K4ZQL9"/>
<dbReference type="EMBL" id="OFSM01000070">
    <property type="protein sequence ID" value="SOY32769.1"/>
    <property type="molecule type" value="Genomic_DNA"/>
</dbReference>
<proteinExistence type="predicted"/>